<feature type="region of interest" description="Disordered" evidence="1">
    <location>
        <begin position="50"/>
        <end position="78"/>
    </location>
</feature>
<dbReference type="CDD" id="cd14688">
    <property type="entry name" value="bZIP_YAP"/>
    <property type="match status" value="1"/>
</dbReference>
<dbReference type="PANTHER" id="PTHR38116">
    <property type="entry name" value="CHROMOSOME 7, WHOLE GENOME SHOTGUN SEQUENCE"/>
    <property type="match status" value="1"/>
</dbReference>
<dbReference type="AlphaFoldDB" id="A0AAV9GUV8"/>
<proteinExistence type="predicted"/>
<protein>
    <recommendedName>
        <fullName evidence="4">BZIP domain-containing protein</fullName>
    </recommendedName>
</protein>
<dbReference type="PANTHER" id="PTHR38116:SF9">
    <property type="entry name" value="BZIP DOMAIN-CONTAINING PROTEIN"/>
    <property type="match status" value="1"/>
</dbReference>
<evidence type="ECO:0008006" key="4">
    <source>
        <dbReference type="Google" id="ProtNLM"/>
    </source>
</evidence>
<gene>
    <name evidence="2" type="ORF">QBC34DRAFT_28942</name>
</gene>
<dbReference type="InterPro" id="IPR021833">
    <property type="entry name" value="DUF3425"/>
</dbReference>
<feature type="compositionally biased region" description="Basic residues" evidence="1">
    <location>
        <begin position="51"/>
        <end position="60"/>
    </location>
</feature>
<accession>A0AAV9GUV8</accession>
<evidence type="ECO:0000313" key="2">
    <source>
        <dbReference type="EMBL" id="KAK4452719.1"/>
    </source>
</evidence>
<evidence type="ECO:0000313" key="3">
    <source>
        <dbReference type="Proteomes" id="UP001321760"/>
    </source>
</evidence>
<feature type="region of interest" description="Disordered" evidence="1">
    <location>
        <begin position="1"/>
        <end position="36"/>
    </location>
</feature>
<organism evidence="2 3">
    <name type="scientific">Podospora aff. communis PSN243</name>
    <dbReference type="NCBI Taxonomy" id="3040156"/>
    <lineage>
        <taxon>Eukaryota</taxon>
        <taxon>Fungi</taxon>
        <taxon>Dikarya</taxon>
        <taxon>Ascomycota</taxon>
        <taxon>Pezizomycotina</taxon>
        <taxon>Sordariomycetes</taxon>
        <taxon>Sordariomycetidae</taxon>
        <taxon>Sordariales</taxon>
        <taxon>Podosporaceae</taxon>
        <taxon>Podospora</taxon>
    </lineage>
</organism>
<dbReference type="EMBL" id="MU865923">
    <property type="protein sequence ID" value="KAK4452719.1"/>
    <property type="molecule type" value="Genomic_DNA"/>
</dbReference>
<comment type="caution">
    <text evidence="2">The sequence shown here is derived from an EMBL/GenBank/DDBJ whole genome shotgun (WGS) entry which is preliminary data.</text>
</comment>
<feature type="compositionally biased region" description="Polar residues" evidence="1">
    <location>
        <begin position="171"/>
        <end position="185"/>
    </location>
</feature>
<sequence length="375" mass="41048">MSKRSDTSTAEENARPRTRQRIYKPPPPIAVPDIDEDAAERKRLLNVLAQRRYRQKKRQTRLGDAASKKPEESVQNPAPIATAATETEDAAAAQEEVHLDTSMPPSDPGLQGVGALGLDFVDPQWTFAPFEDAVPPVLAPDDLQLSFMGGIGFGLDFISSNESTASLTTDGFATTSQKSPSSGTDPDSHESFPDSYLLPVNELTLLRAALRVGGRLNAGSLFDLTSSSPFILGTNPPSDQLPAAWQPTTSQLLMPHHPIIDLLPWPCCRDKILDVLSLPDDARPPAARGELALFNFVYDIEDSAEGVRIWGSDPYDDQSWEVGQVVFERWWFVFDRAVIERSNYWRQLRGAPLLRISGSAGPGSIPTGNSRVTEV</sequence>
<reference evidence="2" key="1">
    <citation type="journal article" date="2023" name="Mol. Phylogenet. Evol.">
        <title>Genome-scale phylogeny and comparative genomics of the fungal order Sordariales.</title>
        <authorList>
            <person name="Hensen N."/>
            <person name="Bonometti L."/>
            <person name="Westerberg I."/>
            <person name="Brannstrom I.O."/>
            <person name="Guillou S."/>
            <person name="Cros-Aarteil S."/>
            <person name="Calhoun S."/>
            <person name="Haridas S."/>
            <person name="Kuo A."/>
            <person name="Mondo S."/>
            <person name="Pangilinan J."/>
            <person name="Riley R."/>
            <person name="LaButti K."/>
            <person name="Andreopoulos B."/>
            <person name="Lipzen A."/>
            <person name="Chen C."/>
            <person name="Yan M."/>
            <person name="Daum C."/>
            <person name="Ng V."/>
            <person name="Clum A."/>
            <person name="Steindorff A."/>
            <person name="Ohm R.A."/>
            <person name="Martin F."/>
            <person name="Silar P."/>
            <person name="Natvig D.O."/>
            <person name="Lalanne C."/>
            <person name="Gautier V."/>
            <person name="Ament-Velasquez S.L."/>
            <person name="Kruys A."/>
            <person name="Hutchinson M.I."/>
            <person name="Powell A.J."/>
            <person name="Barry K."/>
            <person name="Miller A.N."/>
            <person name="Grigoriev I.V."/>
            <person name="Debuchy R."/>
            <person name="Gladieux P."/>
            <person name="Hiltunen Thoren M."/>
            <person name="Johannesson H."/>
        </authorList>
    </citation>
    <scope>NUCLEOTIDE SEQUENCE</scope>
    <source>
        <strain evidence="2">PSN243</strain>
    </source>
</reference>
<feature type="region of interest" description="Disordered" evidence="1">
    <location>
        <begin position="171"/>
        <end position="193"/>
    </location>
</feature>
<dbReference type="Proteomes" id="UP001321760">
    <property type="component" value="Unassembled WGS sequence"/>
</dbReference>
<evidence type="ECO:0000256" key="1">
    <source>
        <dbReference type="SAM" id="MobiDB-lite"/>
    </source>
</evidence>
<keyword evidence="3" id="KW-1185">Reference proteome</keyword>
<reference evidence="2" key="2">
    <citation type="submission" date="2023-05" db="EMBL/GenBank/DDBJ databases">
        <authorList>
            <consortium name="Lawrence Berkeley National Laboratory"/>
            <person name="Steindorff A."/>
            <person name="Hensen N."/>
            <person name="Bonometti L."/>
            <person name="Westerberg I."/>
            <person name="Brannstrom I.O."/>
            <person name="Guillou S."/>
            <person name="Cros-Aarteil S."/>
            <person name="Calhoun S."/>
            <person name="Haridas S."/>
            <person name="Kuo A."/>
            <person name="Mondo S."/>
            <person name="Pangilinan J."/>
            <person name="Riley R."/>
            <person name="Labutti K."/>
            <person name="Andreopoulos B."/>
            <person name="Lipzen A."/>
            <person name="Chen C."/>
            <person name="Yanf M."/>
            <person name="Daum C."/>
            <person name="Ng V."/>
            <person name="Clum A."/>
            <person name="Ohm R."/>
            <person name="Martin F."/>
            <person name="Silar P."/>
            <person name="Natvig D."/>
            <person name="Lalanne C."/>
            <person name="Gautier V."/>
            <person name="Ament-Velasquez S.L."/>
            <person name="Kruys A."/>
            <person name="Hutchinson M.I."/>
            <person name="Powell A.J."/>
            <person name="Barry K."/>
            <person name="Miller A.N."/>
            <person name="Grigoriev I.V."/>
            <person name="Debuchy R."/>
            <person name="Gladieux P."/>
            <person name="Thoren M.H."/>
            <person name="Johannesson H."/>
        </authorList>
    </citation>
    <scope>NUCLEOTIDE SEQUENCE</scope>
    <source>
        <strain evidence="2">PSN243</strain>
    </source>
</reference>
<name>A0AAV9GUV8_9PEZI</name>
<dbReference type="Pfam" id="PF11905">
    <property type="entry name" value="DUF3425"/>
    <property type="match status" value="1"/>
</dbReference>